<evidence type="ECO:0000256" key="9">
    <source>
        <dbReference type="ARBA" id="ARBA00022777"/>
    </source>
</evidence>
<evidence type="ECO:0000313" key="15">
    <source>
        <dbReference type="EMBL" id="MBK9982886.1"/>
    </source>
</evidence>
<dbReference type="SUPFAM" id="SSF52540">
    <property type="entry name" value="P-loop containing nucleoside triphosphate hydrolases"/>
    <property type="match status" value="1"/>
</dbReference>
<protein>
    <recommendedName>
        <fullName evidence="4 13">Tetraacyldisaccharide 4'-kinase</fullName>
        <ecNumber evidence="3 13">2.7.1.130</ecNumber>
    </recommendedName>
    <alternativeName>
        <fullName evidence="12 13">Lipid A 4'-kinase</fullName>
    </alternativeName>
</protein>
<keyword evidence="7 13" id="KW-0808">Transferase</keyword>
<evidence type="ECO:0000256" key="11">
    <source>
        <dbReference type="ARBA" id="ARBA00023098"/>
    </source>
</evidence>
<dbReference type="PANTHER" id="PTHR42724">
    <property type="entry name" value="TETRAACYLDISACCHARIDE 4'-KINASE"/>
    <property type="match status" value="1"/>
</dbReference>
<keyword evidence="8 13" id="KW-0547">Nucleotide-binding</keyword>
<sequence length="354" mass="40637">MVDQWILKIILFPLALLYGLGVAIRNGLYKIGLLKGVSFNIPVISVGNLSVGGTGKTPHTEYLIRLLRDHLRIAVLSRGYRRKSSGYLEVNPYHDAVLVGDEPLQYKRKYPDVQVVVAESRSLAIPLLLRSYPDTQVVILDDGFQHREVLPGLNLLLTEHNRLFTRDWLLPVGRLREWRDAAGRADMIIVTKCPMSMTPEEMQSMRKEVKQNEKQDVFFSRYIYGNPYRMYGSPERLELNANINVLLVVAIAGTEYLLDYVDTQCGEVKMLEYRDHHAFSNFDIGNIELYFKNMTDGHQNIILTTEKDAVRLDVHRELLQQLSLPIFILPVAVQFEDSGAFDEAVKEWLLNFKQ</sequence>
<keyword evidence="6 13" id="KW-0441">Lipid A biosynthesis</keyword>
<accession>A0A9D7XQC1</accession>
<dbReference type="GO" id="GO:0009245">
    <property type="term" value="P:lipid A biosynthetic process"/>
    <property type="evidence" value="ECO:0007669"/>
    <property type="project" value="UniProtKB-UniRule"/>
</dbReference>
<keyword evidence="5 13" id="KW-0444">Lipid biosynthesis</keyword>
<evidence type="ECO:0000256" key="6">
    <source>
        <dbReference type="ARBA" id="ARBA00022556"/>
    </source>
</evidence>
<comment type="catalytic activity">
    <reaction evidence="13">
        <text>a lipid A disaccharide + ATP = a lipid IVA + ADP + H(+)</text>
        <dbReference type="Rhea" id="RHEA:67840"/>
        <dbReference type="ChEBI" id="CHEBI:15378"/>
        <dbReference type="ChEBI" id="CHEBI:30616"/>
        <dbReference type="ChEBI" id="CHEBI:176343"/>
        <dbReference type="ChEBI" id="CHEBI:176425"/>
        <dbReference type="ChEBI" id="CHEBI:456216"/>
        <dbReference type="EC" id="2.7.1.130"/>
    </reaction>
</comment>
<evidence type="ECO:0000256" key="2">
    <source>
        <dbReference type="ARBA" id="ARBA00004870"/>
    </source>
</evidence>
<feature type="binding site" evidence="13">
    <location>
        <begin position="50"/>
        <end position="57"/>
    </location>
    <ligand>
        <name>ATP</name>
        <dbReference type="ChEBI" id="CHEBI:30616"/>
    </ligand>
</feature>
<dbReference type="GO" id="GO:0005524">
    <property type="term" value="F:ATP binding"/>
    <property type="evidence" value="ECO:0007669"/>
    <property type="project" value="UniProtKB-UniRule"/>
</dbReference>
<dbReference type="AlphaFoldDB" id="A0A9D7XQC1"/>
<evidence type="ECO:0000256" key="4">
    <source>
        <dbReference type="ARBA" id="ARBA00016436"/>
    </source>
</evidence>
<evidence type="ECO:0000256" key="12">
    <source>
        <dbReference type="ARBA" id="ARBA00029757"/>
    </source>
</evidence>
<comment type="function">
    <text evidence="1 13">Transfers the gamma-phosphate of ATP to the 4'-position of a tetraacyldisaccharide 1-phosphate intermediate (termed DS-1-P) to form tetraacyldisaccharide 1,4'-bis-phosphate (lipid IVA).</text>
</comment>
<keyword evidence="14" id="KW-0812">Transmembrane</keyword>
<keyword evidence="11 13" id="KW-0443">Lipid metabolism</keyword>
<comment type="pathway">
    <text evidence="2 13">Glycolipid biosynthesis; lipid IV(A) biosynthesis; lipid IV(A) from (3R)-3-hydroxytetradecanoyl-[acyl-carrier-protein] and UDP-N-acetyl-alpha-D-glucosamine: step 6/6.</text>
</comment>
<comment type="similarity">
    <text evidence="13">Belongs to the LpxK family.</text>
</comment>
<evidence type="ECO:0000256" key="5">
    <source>
        <dbReference type="ARBA" id="ARBA00022516"/>
    </source>
</evidence>
<evidence type="ECO:0000256" key="8">
    <source>
        <dbReference type="ARBA" id="ARBA00022741"/>
    </source>
</evidence>
<evidence type="ECO:0000256" key="14">
    <source>
        <dbReference type="SAM" id="Phobius"/>
    </source>
</evidence>
<dbReference type="EMBL" id="JADKGY010000008">
    <property type="protein sequence ID" value="MBK9982886.1"/>
    <property type="molecule type" value="Genomic_DNA"/>
</dbReference>
<gene>
    <name evidence="13 15" type="primary">lpxK</name>
    <name evidence="15" type="ORF">IPP15_10785</name>
</gene>
<dbReference type="Pfam" id="PF02606">
    <property type="entry name" value="LpxK"/>
    <property type="match status" value="1"/>
</dbReference>
<dbReference type="InterPro" id="IPR027417">
    <property type="entry name" value="P-loop_NTPase"/>
</dbReference>
<evidence type="ECO:0000313" key="16">
    <source>
        <dbReference type="Proteomes" id="UP000808337"/>
    </source>
</evidence>
<keyword evidence="14" id="KW-1133">Transmembrane helix</keyword>
<dbReference type="Proteomes" id="UP000808337">
    <property type="component" value="Unassembled WGS sequence"/>
</dbReference>
<evidence type="ECO:0000256" key="10">
    <source>
        <dbReference type="ARBA" id="ARBA00022840"/>
    </source>
</evidence>
<evidence type="ECO:0000256" key="13">
    <source>
        <dbReference type="HAMAP-Rule" id="MF_00409"/>
    </source>
</evidence>
<dbReference type="NCBIfam" id="TIGR00682">
    <property type="entry name" value="lpxK"/>
    <property type="match status" value="1"/>
</dbReference>
<organism evidence="15 16">
    <name type="scientific">Candidatus Opimibacter skivensis</name>
    <dbReference type="NCBI Taxonomy" id="2982028"/>
    <lineage>
        <taxon>Bacteria</taxon>
        <taxon>Pseudomonadati</taxon>
        <taxon>Bacteroidota</taxon>
        <taxon>Saprospiria</taxon>
        <taxon>Saprospirales</taxon>
        <taxon>Saprospiraceae</taxon>
        <taxon>Candidatus Opimibacter</taxon>
    </lineage>
</organism>
<proteinExistence type="inferred from homology"/>
<evidence type="ECO:0000256" key="1">
    <source>
        <dbReference type="ARBA" id="ARBA00002274"/>
    </source>
</evidence>
<feature type="transmembrane region" description="Helical" evidence="14">
    <location>
        <begin position="6"/>
        <end position="24"/>
    </location>
</feature>
<dbReference type="GO" id="GO:0009029">
    <property type="term" value="F:lipid-A 4'-kinase activity"/>
    <property type="evidence" value="ECO:0007669"/>
    <property type="project" value="UniProtKB-UniRule"/>
</dbReference>
<keyword evidence="14" id="KW-0472">Membrane</keyword>
<keyword evidence="10 13" id="KW-0067">ATP-binding</keyword>
<name>A0A9D7XQC1_9BACT</name>
<reference evidence="15 16" key="1">
    <citation type="submission" date="2020-10" db="EMBL/GenBank/DDBJ databases">
        <title>Connecting structure to function with the recovery of over 1000 high-quality activated sludge metagenome-assembled genomes encoding full-length rRNA genes using long-read sequencing.</title>
        <authorList>
            <person name="Singleton C.M."/>
            <person name="Petriglieri F."/>
            <person name="Kristensen J.M."/>
            <person name="Kirkegaard R.H."/>
            <person name="Michaelsen T.Y."/>
            <person name="Andersen M.H."/>
            <person name="Karst S.M."/>
            <person name="Dueholm M.S."/>
            <person name="Nielsen P.H."/>
            <person name="Albertsen M."/>
        </authorList>
    </citation>
    <scope>NUCLEOTIDE SEQUENCE [LARGE SCALE GENOMIC DNA]</scope>
    <source>
        <strain evidence="15">Ribe_18-Q3-R11-54_MAXAC.273</strain>
    </source>
</reference>
<comment type="caution">
    <text evidence="15">The sequence shown here is derived from an EMBL/GenBank/DDBJ whole genome shotgun (WGS) entry which is preliminary data.</text>
</comment>
<evidence type="ECO:0000256" key="7">
    <source>
        <dbReference type="ARBA" id="ARBA00022679"/>
    </source>
</evidence>
<evidence type="ECO:0000256" key="3">
    <source>
        <dbReference type="ARBA" id="ARBA00012071"/>
    </source>
</evidence>
<dbReference type="InterPro" id="IPR003758">
    <property type="entry name" value="LpxK"/>
</dbReference>
<dbReference type="PANTHER" id="PTHR42724:SF1">
    <property type="entry name" value="TETRAACYLDISACCHARIDE 4'-KINASE, MITOCHONDRIAL-RELATED"/>
    <property type="match status" value="1"/>
</dbReference>
<dbReference type="GO" id="GO:0009244">
    <property type="term" value="P:lipopolysaccharide core region biosynthetic process"/>
    <property type="evidence" value="ECO:0007669"/>
    <property type="project" value="TreeGrafter"/>
</dbReference>
<dbReference type="EC" id="2.7.1.130" evidence="3 13"/>
<dbReference type="GO" id="GO:0005886">
    <property type="term" value="C:plasma membrane"/>
    <property type="evidence" value="ECO:0007669"/>
    <property type="project" value="TreeGrafter"/>
</dbReference>
<dbReference type="HAMAP" id="MF_00409">
    <property type="entry name" value="LpxK"/>
    <property type="match status" value="1"/>
</dbReference>
<keyword evidence="9 13" id="KW-0418">Kinase</keyword>